<feature type="domain" description="DUF4439" evidence="2">
    <location>
        <begin position="234"/>
        <end position="360"/>
    </location>
</feature>
<dbReference type="Proteomes" id="UP000198520">
    <property type="component" value="Unassembled WGS sequence"/>
</dbReference>
<dbReference type="Gene3D" id="1.20.1260.10">
    <property type="match status" value="1"/>
</dbReference>
<keyword evidence="4" id="KW-1185">Reference proteome</keyword>
<dbReference type="AlphaFoldDB" id="A0A1I2E4S7"/>
<dbReference type="SUPFAM" id="SSF47240">
    <property type="entry name" value="Ferritin-like"/>
    <property type="match status" value="1"/>
</dbReference>
<evidence type="ECO:0000256" key="1">
    <source>
        <dbReference type="SAM" id="MobiDB-lite"/>
    </source>
</evidence>
<dbReference type="STRING" id="285351.SAMN04488035_0892"/>
<gene>
    <name evidence="3" type="ORF">SAMN04488035_0892</name>
</gene>
<dbReference type="RefSeq" id="WP_093375371.1">
    <property type="nucleotide sequence ID" value="NZ_BNAN01000001.1"/>
</dbReference>
<feature type="region of interest" description="Disordered" evidence="1">
    <location>
        <begin position="111"/>
        <end position="149"/>
    </location>
</feature>
<accession>A0A1I2E4S7</accession>
<proteinExistence type="predicted"/>
<evidence type="ECO:0000313" key="4">
    <source>
        <dbReference type="Proteomes" id="UP000198520"/>
    </source>
</evidence>
<dbReference type="InterPro" id="IPR009078">
    <property type="entry name" value="Ferritin-like_SF"/>
</dbReference>
<sequence>MTPRPAPSTTAARRTPATVALRVRAMLATVLVTALVTGCSVRLETPSPSEPEPDSREVARRAAVTDALDVAELARVLLVETGTEEPPGPELARTVDAAAVHLEALGGVYDSGLVDPDGGEDVAVAPTSTPTSSPGAPEPEPSTTEVAGDPATEDLAELVERLSQGYSRSRGSLVTVPEAGLARLVASIGTAQLAQARTIAAAAGIPITPVDLPTTPTVPAELPGVPAGTLVPLVALEDAAGYAFEVVAARVGSEAERVAASARADVHRDRAQAWAVAAGVAGTTSDPRATVYALPPEVLSGEGATAHLGTLELGLADAYGTLLGSVAEDDRVAAADLLTDSYLSARTWGAAPLFFPGMPEQRD</sequence>
<evidence type="ECO:0000259" key="2">
    <source>
        <dbReference type="Pfam" id="PF14530"/>
    </source>
</evidence>
<protein>
    <recommendedName>
        <fullName evidence="2">DUF4439 domain-containing protein</fullName>
    </recommendedName>
</protein>
<dbReference type="EMBL" id="FONZ01000001">
    <property type="protein sequence ID" value="SFE87932.1"/>
    <property type="molecule type" value="Genomic_DNA"/>
</dbReference>
<evidence type="ECO:0000313" key="3">
    <source>
        <dbReference type="EMBL" id="SFE87932.1"/>
    </source>
</evidence>
<dbReference type="OrthoDB" id="5147836at2"/>
<organism evidence="3 4">
    <name type="scientific">Flavimobilis marinus</name>
    <dbReference type="NCBI Taxonomy" id="285351"/>
    <lineage>
        <taxon>Bacteria</taxon>
        <taxon>Bacillati</taxon>
        <taxon>Actinomycetota</taxon>
        <taxon>Actinomycetes</taxon>
        <taxon>Micrococcales</taxon>
        <taxon>Jonesiaceae</taxon>
        <taxon>Flavimobilis</taxon>
    </lineage>
</organism>
<reference evidence="4" key="1">
    <citation type="submission" date="2016-10" db="EMBL/GenBank/DDBJ databases">
        <authorList>
            <person name="Varghese N."/>
            <person name="Submissions S."/>
        </authorList>
    </citation>
    <scope>NUCLEOTIDE SEQUENCE [LARGE SCALE GENOMIC DNA]</scope>
    <source>
        <strain evidence="4">DSM 19083</strain>
    </source>
</reference>
<feature type="compositionally biased region" description="Low complexity" evidence="1">
    <location>
        <begin position="126"/>
        <end position="145"/>
    </location>
</feature>
<dbReference type="InterPro" id="IPR012347">
    <property type="entry name" value="Ferritin-like"/>
</dbReference>
<dbReference type="Pfam" id="PF14530">
    <property type="entry name" value="DUF4439"/>
    <property type="match status" value="1"/>
</dbReference>
<name>A0A1I2E4S7_9MICO</name>
<dbReference type="InterPro" id="IPR029447">
    <property type="entry name" value="DUF4439"/>
</dbReference>